<reference evidence="9" key="1">
    <citation type="journal article" date="2021" name="PeerJ">
        <title>Extensive microbial diversity within the chicken gut microbiome revealed by metagenomics and culture.</title>
        <authorList>
            <person name="Gilroy R."/>
            <person name="Ravi A."/>
            <person name="Getino M."/>
            <person name="Pursley I."/>
            <person name="Horton D.L."/>
            <person name="Alikhan N.F."/>
            <person name="Baker D."/>
            <person name="Gharbi K."/>
            <person name="Hall N."/>
            <person name="Watson M."/>
            <person name="Adriaenssens E.M."/>
            <person name="Foster-Nyarko E."/>
            <person name="Jarju S."/>
            <person name="Secka A."/>
            <person name="Antonio M."/>
            <person name="Oren A."/>
            <person name="Chaudhuri R.R."/>
            <person name="La Ragione R."/>
            <person name="Hildebrand F."/>
            <person name="Pallen M.J."/>
        </authorList>
    </citation>
    <scope>NUCLEOTIDE SEQUENCE</scope>
    <source>
        <strain evidence="9">CHK179-7159</strain>
    </source>
</reference>
<dbReference type="AlphaFoldDB" id="A0A9D2I5T8"/>
<feature type="domain" description="Tyr recombinase" evidence="7">
    <location>
        <begin position="173"/>
        <end position="372"/>
    </location>
</feature>
<keyword evidence="3" id="KW-0229">DNA integration</keyword>
<keyword evidence="5" id="KW-0233">DNA recombination</keyword>
<dbReference type="GO" id="GO:0006310">
    <property type="term" value="P:DNA recombination"/>
    <property type="evidence" value="ECO:0007669"/>
    <property type="project" value="UniProtKB-KW"/>
</dbReference>
<dbReference type="PROSITE" id="PS51898">
    <property type="entry name" value="TYR_RECOMBINASE"/>
    <property type="match status" value="1"/>
</dbReference>
<evidence type="ECO:0000256" key="2">
    <source>
        <dbReference type="ARBA" id="ARBA00008857"/>
    </source>
</evidence>
<dbReference type="InterPro" id="IPR011010">
    <property type="entry name" value="DNA_brk_join_enz"/>
</dbReference>
<organism evidence="9 10">
    <name type="scientific">Candidatus Eisenbergiella merdipullorum</name>
    <dbReference type="NCBI Taxonomy" id="2838553"/>
    <lineage>
        <taxon>Bacteria</taxon>
        <taxon>Bacillati</taxon>
        <taxon>Bacillota</taxon>
        <taxon>Clostridia</taxon>
        <taxon>Lachnospirales</taxon>
        <taxon>Lachnospiraceae</taxon>
        <taxon>Eisenbergiella</taxon>
    </lineage>
</organism>
<dbReference type="Proteomes" id="UP000886858">
    <property type="component" value="Unassembled WGS sequence"/>
</dbReference>
<dbReference type="InterPro" id="IPR013762">
    <property type="entry name" value="Integrase-like_cat_sf"/>
</dbReference>
<feature type="domain" description="Core-binding (CB)" evidence="8">
    <location>
        <begin position="70"/>
        <end position="148"/>
    </location>
</feature>
<dbReference type="GO" id="GO:0015074">
    <property type="term" value="P:DNA integration"/>
    <property type="evidence" value="ECO:0007669"/>
    <property type="project" value="UniProtKB-KW"/>
</dbReference>
<gene>
    <name evidence="9" type="ORF">H9717_03105</name>
</gene>
<dbReference type="EMBL" id="DWYY01000036">
    <property type="protein sequence ID" value="HJA92103.1"/>
    <property type="molecule type" value="Genomic_DNA"/>
</dbReference>
<evidence type="ECO:0000259" key="7">
    <source>
        <dbReference type="PROSITE" id="PS51898"/>
    </source>
</evidence>
<dbReference type="PANTHER" id="PTHR30349">
    <property type="entry name" value="PHAGE INTEGRASE-RELATED"/>
    <property type="match status" value="1"/>
</dbReference>
<dbReference type="GO" id="GO:0003677">
    <property type="term" value="F:DNA binding"/>
    <property type="evidence" value="ECO:0007669"/>
    <property type="project" value="UniProtKB-UniRule"/>
</dbReference>
<evidence type="ECO:0000256" key="4">
    <source>
        <dbReference type="ARBA" id="ARBA00023125"/>
    </source>
</evidence>
<accession>A0A9D2I5T8</accession>
<reference evidence="9" key="2">
    <citation type="submission" date="2021-04" db="EMBL/GenBank/DDBJ databases">
        <authorList>
            <person name="Gilroy R."/>
        </authorList>
    </citation>
    <scope>NUCLEOTIDE SEQUENCE</scope>
    <source>
        <strain evidence="9">CHK179-7159</strain>
    </source>
</reference>
<proteinExistence type="inferred from homology"/>
<dbReference type="Gene3D" id="1.10.150.130">
    <property type="match status" value="1"/>
</dbReference>
<dbReference type="PANTHER" id="PTHR30349:SF41">
    <property type="entry name" value="INTEGRASE_RECOMBINASE PROTEIN MJ0367-RELATED"/>
    <property type="match status" value="1"/>
</dbReference>
<dbReference type="Gene3D" id="1.10.443.10">
    <property type="entry name" value="Intergrase catalytic core"/>
    <property type="match status" value="1"/>
</dbReference>
<dbReference type="InterPro" id="IPR044068">
    <property type="entry name" value="CB"/>
</dbReference>
<dbReference type="Pfam" id="PF00589">
    <property type="entry name" value="Phage_integrase"/>
    <property type="match status" value="1"/>
</dbReference>
<evidence type="ECO:0000256" key="1">
    <source>
        <dbReference type="ARBA" id="ARBA00003283"/>
    </source>
</evidence>
<protein>
    <submittedName>
        <fullName evidence="9">Site-specific integrase</fullName>
    </submittedName>
</protein>
<dbReference type="InterPro" id="IPR050090">
    <property type="entry name" value="Tyrosine_recombinase_XerCD"/>
</dbReference>
<name>A0A9D2I5T8_9FIRM</name>
<evidence type="ECO:0000259" key="8">
    <source>
        <dbReference type="PROSITE" id="PS51900"/>
    </source>
</evidence>
<evidence type="ECO:0000313" key="9">
    <source>
        <dbReference type="EMBL" id="HJA92103.1"/>
    </source>
</evidence>
<evidence type="ECO:0000313" key="10">
    <source>
        <dbReference type="Proteomes" id="UP000886858"/>
    </source>
</evidence>
<dbReference type="PROSITE" id="PS51900">
    <property type="entry name" value="CB"/>
    <property type="match status" value="1"/>
</dbReference>
<dbReference type="InterPro" id="IPR004107">
    <property type="entry name" value="Integrase_SAM-like_N"/>
</dbReference>
<dbReference type="InterPro" id="IPR010998">
    <property type="entry name" value="Integrase_recombinase_N"/>
</dbReference>
<dbReference type="InterPro" id="IPR002104">
    <property type="entry name" value="Integrase_catalytic"/>
</dbReference>
<keyword evidence="4 6" id="KW-0238">DNA-binding</keyword>
<evidence type="ECO:0000256" key="6">
    <source>
        <dbReference type="PROSITE-ProRule" id="PRU01248"/>
    </source>
</evidence>
<evidence type="ECO:0000256" key="3">
    <source>
        <dbReference type="ARBA" id="ARBA00022908"/>
    </source>
</evidence>
<dbReference type="Pfam" id="PF14659">
    <property type="entry name" value="Phage_int_SAM_3"/>
    <property type="match status" value="1"/>
</dbReference>
<dbReference type="SUPFAM" id="SSF56349">
    <property type="entry name" value="DNA breaking-rejoining enzymes"/>
    <property type="match status" value="1"/>
</dbReference>
<comment type="caution">
    <text evidence="9">The sequence shown here is derived from an EMBL/GenBank/DDBJ whole genome shotgun (WGS) entry which is preliminary data.</text>
</comment>
<evidence type="ECO:0000256" key="5">
    <source>
        <dbReference type="ARBA" id="ARBA00023172"/>
    </source>
</evidence>
<sequence>MAKAKYTRRADGRFYTTVWDGTYNPNGTKHRSQVYSKVSSADLERKVNKIKADVERRLKEGEKPLLERDIDVYEYAQQWFRTYKGKRQENTKEMYENIIKNYISKLAGMQIRRVSHSQIQQIITDAEEYPRTCQQIMMTVKQIFHAAARDHYIRKDDLEDVIEGIELPAYRPEEKRALMKAEKKAIKKADFTDRERTYVYLVYGCGFRREETLALTPFDVDFSRNRISITKAVAFKVNQPILKETKNYITRTTPMPLFVRAWLQKQLKVNHQDYLIEKLRGGGLMTKSAYDRMWEQIKRKIFDAMEKEPFMRYEDYDLTSHIFRHNYCSSLCYRVPEISIKRIARWMGDTEKMVLEVYNHIIEENEDAEGALERAIAL</sequence>
<comment type="similarity">
    <text evidence="2">Belongs to the 'phage' integrase family.</text>
</comment>
<comment type="function">
    <text evidence="1">Site-specific tyrosine recombinase, which acts by catalyzing the cutting and rejoining of the recombining DNA molecules.</text>
</comment>